<dbReference type="Pfam" id="PF02637">
    <property type="entry name" value="GatB_Yqey"/>
    <property type="match status" value="1"/>
</dbReference>
<evidence type="ECO:0000256" key="4">
    <source>
        <dbReference type="ARBA" id="ARBA00022840"/>
    </source>
</evidence>
<dbReference type="InterPro" id="IPR023168">
    <property type="entry name" value="GatB_Yqey_C_2"/>
</dbReference>
<dbReference type="InterPro" id="IPR003789">
    <property type="entry name" value="Asn/Gln_tRNA_amidoTrase-B-like"/>
</dbReference>
<dbReference type="EC" id="6.3.5.-" evidence="7"/>
<keyword evidence="7" id="KW-0496">Mitochondrion</keyword>
<evidence type="ECO:0000256" key="7">
    <source>
        <dbReference type="HAMAP-Rule" id="MF_03147"/>
    </source>
</evidence>
<comment type="function">
    <text evidence="7">Allows the formation of correctly charged Gln-tRNA(Gln) through the transamidation of misacylated Glu-tRNA(Gln) in the mitochondria. The reaction takes place in the presence of glutamine and ATP through an activated gamma-phospho-Glu-tRNA(Gln).</text>
</comment>
<dbReference type="GO" id="GO:0030956">
    <property type="term" value="C:glutamyl-tRNA(Gln) amidotransferase complex"/>
    <property type="evidence" value="ECO:0007669"/>
    <property type="project" value="UniProtKB-UniRule"/>
</dbReference>
<name>A0A1D2NDS1_ORCCI</name>
<dbReference type="NCBIfam" id="TIGR00133">
    <property type="entry name" value="gatB"/>
    <property type="match status" value="1"/>
</dbReference>
<evidence type="ECO:0000313" key="9">
    <source>
        <dbReference type="EMBL" id="ODN03245.1"/>
    </source>
</evidence>
<evidence type="ECO:0000256" key="2">
    <source>
        <dbReference type="ARBA" id="ARBA00022598"/>
    </source>
</evidence>
<evidence type="ECO:0000256" key="1">
    <source>
        <dbReference type="ARBA" id="ARBA00005306"/>
    </source>
</evidence>
<protein>
    <recommendedName>
        <fullName evidence="7">Glutamyl-tRNA(Gln) amidotransferase subunit B, mitochondrial</fullName>
        <shortName evidence="7">Glu-AdT subunit B</shortName>
        <ecNumber evidence="7">6.3.5.-</ecNumber>
    </recommendedName>
</protein>
<dbReference type="InterPro" id="IPR018027">
    <property type="entry name" value="Asn/Gln_amidotransferase"/>
</dbReference>
<dbReference type="GO" id="GO:0005739">
    <property type="term" value="C:mitochondrion"/>
    <property type="evidence" value="ECO:0007669"/>
    <property type="project" value="UniProtKB-SubCell"/>
</dbReference>
<keyword evidence="4 7" id="KW-0067">ATP-binding</keyword>
<keyword evidence="5 7" id="KW-0648">Protein biosynthesis</keyword>
<dbReference type="PANTHER" id="PTHR11659:SF0">
    <property type="entry name" value="GLUTAMYL-TRNA(GLN) AMIDOTRANSFERASE SUBUNIT B, MITOCHONDRIAL"/>
    <property type="match status" value="1"/>
</dbReference>
<dbReference type="STRING" id="48709.A0A1D2NDS1"/>
<dbReference type="SUPFAM" id="SSF89095">
    <property type="entry name" value="GatB/YqeY motif"/>
    <property type="match status" value="1"/>
</dbReference>
<dbReference type="SMART" id="SM00845">
    <property type="entry name" value="GatB_Yqey"/>
    <property type="match status" value="1"/>
</dbReference>
<dbReference type="InterPro" id="IPR006075">
    <property type="entry name" value="Asn/Gln-tRNA_Trfase_suB/E_cat"/>
</dbReference>
<evidence type="ECO:0000256" key="6">
    <source>
        <dbReference type="ARBA" id="ARBA00047913"/>
    </source>
</evidence>
<evidence type="ECO:0000256" key="5">
    <source>
        <dbReference type="ARBA" id="ARBA00022917"/>
    </source>
</evidence>
<dbReference type="InterPro" id="IPR014746">
    <property type="entry name" value="Gln_synth/guanido_kin_cat_dom"/>
</dbReference>
<dbReference type="PANTHER" id="PTHR11659">
    <property type="entry name" value="GLUTAMYL-TRNA GLN AMIDOTRANSFERASE SUBUNIT B MITOCHONDRIAL AND PROKARYOTIC PET112-RELATED"/>
    <property type="match status" value="1"/>
</dbReference>
<feature type="domain" description="Asn/Gln amidotransferase" evidence="8">
    <location>
        <begin position="365"/>
        <end position="516"/>
    </location>
</feature>
<dbReference type="OrthoDB" id="1722066at2759"/>
<dbReference type="SUPFAM" id="SSF55931">
    <property type="entry name" value="Glutamine synthetase/guanido kinase"/>
    <property type="match status" value="1"/>
</dbReference>
<keyword evidence="10" id="KW-1185">Reference proteome</keyword>
<comment type="subcellular location">
    <subcellularLocation>
        <location evidence="7">Mitochondrion</location>
    </subcellularLocation>
</comment>
<dbReference type="NCBIfam" id="NF004012">
    <property type="entry name" value="PRK05477.1-2"/>
    <property type="match status" value="1"/>
</dbReference>
<proteinExistence type="inferred from homology"/>
<dbReference type="HAMAP" id="MF_00121">
    <property type="entry name" value="GatB"/>
    <property type="match status" value="1"/>
</dbReference>
<comment type="catalytic activity">
    <reaction evidence="6 7">
        <text>L-glutamyl-tRNA(Gln) + L-glutamine + ATP + H2O = L-glutaminyl-tRNA(Gln) + L-glutamate + ADP + phosphate + H(+)</text>
        <dbReference type="Rhea" id="RHEA:17521"/>
        <dbReference type="Rhea" id="RHEA-COMP:9681"/>
        <dbReference type="Rhea" id="RHEA-COMP:9684"/>
        <dbReference type="ChEBI" id="CHEBI:15377"/>
        <dbReference type="ChEBI" id="CHEBI:15378"/>
        <dbReference type="ChEBI" id="CHEBI:29985"/>
        <dbReference type="ChEBI" id="CHEBI:30616"/>
        <dbReference type="ChEBI" id="CHEBI:43474"/>
        <dbReference type="ChEBI" id="CHEBI:58359"/>
        <dbReference type="ChEBI" id="CHEBI:78520"/>
        <dbReference type="ChEBI" id="CHEBI:78521"/>
        <dbReference type="ChEBI" id="CHEBI:456216"/>
    </reaction>
</comment>
<reference evidence="9 10" key="1">
    <citation type="journal article" date="2016" name="Genome Biol. Evol.">
        <title>Gene Family Evolution Reflects Adaptation to Soil Environmental Stressors in the Genome of the Collembolan Orchesella cincta.</title>
        <authorList>
            <person name="Faddeeva-Vakhrusheva A."/>
            <person name="Derks M.F."/>
            <person name="Anvar S.Y."/>
            <person name="Agamennone V."/>
            <person name="Suring W."/>
            <person name="Smit S."/>
            <person name="van Straalen N.M."/>
            <person name="Roelofs D."/>
        </authorList>
    </citation>
    <scope>NUCLEOTIDE SEQUENCE [LARGE SCALE GENOMIC DNA]</scope>
    <source>
        <tissue evidence="9">Mixed pool</tissue>
    </source>
</reference>
<dbReference type="Proteomes" id="UP000094527">
    <property type="component" value="Unassembled WGS sequence"/>
</dbReference>
<accession>A0A1D2NDS1</accession>
<sequence>MSWFRKSTLVLMRRYSTGAKRGPWESVVGLEVHAQIQTNSKLFSPSSVKFGSPVNTQVSLFDASVPGTLPVLNRRCVEAAISTALALSCKVNMLSTFDRKHYFYADLPSGFQITQQRKPIAEYGELKFLVMPPGKAASYIKTCRIRQIQLEQDSGKSLHDEECDRSLIDLNRAGIALMELVFQPDLASGEEAAALVKELSLIMQTLGVCNCKMEEGALRVDANISVNQPGEGLGTRTEVKNLNSVRSLVHAIEYEIKRQIKVKEDGGIVINETRSYDSDLKTTLPMRDKEVQQDYRFMPEPNLPPLELLDDPTDTRDSITDLVNVAKIKENIVELPETTRQNLINDFNLRIETAYIIVATPGLVSFFLAVMKHIPNNCGVRAANVMLTEVMEQLNERNLTYENCPLKPEVLAEVIELIHKLQIHVSTAKDVLTLLFNGDSRTPTKIVQDENWITVTSDDVILEACERILKENPKLVENYRLKRKSKYMNKLIALVKQSVEKKIDMKKVTETLETMIKQEDGN</sequence>
<dbReference type="AlphaFoldDB" id="A0A1D2NDS1"/>
<evidence type="ECO:0000313" key="10">
    <source>
        <dbReference type="Proteomes" id="UP000094527"/>
    </source>
</evidence>
<keyword evidence="3 7" id="KW-0547">Nucleotide-binding</keyword>
<dbReference type="EMBL" id="LJIJ01000081">
    <property type="protein sequence ID" value="ODN03245.1"/>
    <property type="molecule type" value="Genomic_DNA"/>
</dbReference>
<evidence type="ECO:0000256" key="3">
    <source>
        <dbReference type="ARBA" id="ARBA00022741"/>
    </source>
</evidence>
<dbReference type="InterPro" id="IPR004413">
    <property type="entry name" value="GatB"/>
</dbReference>
<dbReference type="GO" id="GO:0032543">
    <property type="term" value="P:mitochondrial translation"/>
    <property type="evidence" value="ECO:0007669"/>
    <property type="project" value="UniProtKB-UniRule"/>
</dbReference>
<dbReference type="GO" id="GO:0050567">
    <property type="term" value="F:glutaminyl-tRNA synthase (glutamine-hydrolyzing) activity"/>
    <property type="evidence" value="ECO:0007669"/>
    <property type="project" value="UniProtKB-UniRule"/>
</dbReference>
<dbReference type="Gene3D" id="1.10.10.410">
    <property type="match status" value="1"/>
</dbReference>
<dbReference type="Pfam" id="PF02934">
    <property type="entry name" value="GatB_N"/>
    <property type="match status" value="1"/>
</dbReference>
<evidence type="ECO:0000259" key="8">
    <source>
        <dbReference type="SMART" id="SM00845"/>
    </source>
</evidence>
<keyword evidence="2 7" id="KW-0436">Ligase</keyword>
<comment type="caution">
    <text evidence="9">The sequence shown here is derived from an EMBL/GenBank/DDBJ whole genome shotgun (WGS) entry which is preliminary data.</text>
</comment>
<gene>
    <name evidence="9" type="ORF">Ocin01_03447</name>
</gene>
<organism evidence="9 10">
    <name type="scientific">Orchesella cincta</name>
    <name type="common">Springtail</name>
    <name type="synonym">Podura cincta</name>
    <dbReference type="NCBI Taxonomy" id="48709"/>
    <lineage>
        <taxon>Eukaryota</taxon>
        <taxon>Metazoa</taxon>
        <taxon>Ecdysozoa</taxon>
        <taxon>Arthropoda</taxon>
        <taxon>Hexapoda</taxon>
        <taxon>Collembola</taxon>
        <taxon>Entomobryomorpha</taxon>
        <taxon>Entomobryoidea</taxon>
        <taxon>Orchesellidae</taxon>
        <taxon>Orchesellinae</taxon>
        <taxon>Orchesella</taxon>
    </lineage>
</organism>
<dbReference type="GO" id="GO:0005524">
    <property type="term" value="F:ATP binding"/>
    <property type="evidence" value="ECO:0007669"/>
    <property type="project" value="UniProtKB-KW"/>
</dbReference>
<comment type="similarity">
    <text evidence="1 7">Belongs to the GatB/GatE family. GatB subfamily.</text>
</comment>
<dbReference type="InterPro" id="IPR017959">
    <property type="entry name" value="Asn/Gln-tRNA_amidoTrfase_suB/E"/>
</dbReference>
<dbReference type="GO" id="GO:0016740">
    <property type="term" value="F:transferase activity"/>
    <property type="evidence" value="ECO:0007669"/>
    <property type="project" value="UniProtKB-KW"/>
</dbReference>
<comment type="subunit">
    <text evidence="7">Subunit of the heterotrimeric GatCAB amidotransferase (AdT) complex, composed of A, B and C subunits.</text>
</comment>
<dbReference type="OMA" id="ARKWWMG"/>
<keyword evidence="9" id="KW-0808">Transferase</keyword>
<dbReference type="NCBIfam" id="NF004014">
    <property type="entry name" value="PRK05477.1-4"/>
    <property type="match status" value="1"/>
</dbReference>
<dbReference type="GO" id="GO:0070681">
    <property type="term" value="P:glutaminyl-tRNAGln biosynthesis via transamidation"/>
    <property type="evidence" value="ECO:0007669"/>
    <property type="project" value="UniProtKB-UniRule"/>
</dbReference>